<reference evidence="2" key="2">
    <citation type="submission" date="2015-01" db="EMBL/GenBank/DDBJ databases">
        <title>Evolutionary Origins and Diversification of the Mycorrhizal Mutualists.</title>
        <authorList>
            <consortium name="DOE Joint Genome Institute"/>
            <consortium name="Mycorrhizal Genomics Consortium"/>
            <person name="Kohler A."/>
            <person name="Kuo A."/>
            <person name="Nagy L.G."/>
            <person name="Floudas D."/>
            <person name="Copeland A."/>
            <person name="Barry K.W."/>
            <person name="Cichocki N."/>
            <person name="Veneault-Fourrey C."/>
            <person name="LaButti K."/>
            <person name="Lindquist E.A."/>
            <person name="Lipzen A."/>
            <person name="Lundell T."/>
            <person name="Morin E."/>
            <person name="Murat C."/>
            <person name="Riley R."/>
            <person name="Ohm R."/>
            <person name="Sun H."/>
            <person name="Tunlid A."/>
            <person name="Henrissat B."/>
            <person name="Grigoriev I.V."/>
            <person name="Hibbett D.S."/>
            <person name="Martin F."/>
        </authorList>
    </citation>
    <scope>NUCLEOTIDE SEQUENCE [LARGE SCALE GENOMIC DNA]</scope>
    <source>
        <strain evidence="2">Ve08.2h10</strain>
    </source>
</reference>
<dbReference type="InParanoid" id="A0A0D0D7K3"/>
<evidence type="ECO:0000313" key="2">
    <source>
        <dbReference type="Proteomes" id="UP000054538"/>
    </source>
</evidence>
<accession>A0A0D0D7K3</accession>
<dbReference type="Proteomes" id="UP000054538">
    <property type="component" value="Unassembled WGS sequence"/>
</dbReference>
<name>A0A0D0D7K3_9AGAM</name>
<protein>
    <submittedName>
        <fullName evidence="1">Uncharacterized protein</fullName>
    </submittedName>
</protein>
<organism evidence="1 2">
    <name type="scientific">Paxillus rubicundulus Ve08.2h10</name>
    <dbReference type="NCBI Taxonomy" id="930991"/>
    <lineage>
        <taxon>Eukaryota</taxon>
        <taxon>Fungi</taxon>
        <taxon>Dikarya</taxon>
        <taxon>Basidiomycota</taxon>
        <taxon>Agaricomycotina</taxon>
        <taxon>Agaricomycetes</taxon>
        <taxon>Agaricomycetidae</taxon>
        <taxon>Boletales</taxon>
        <taxon>Paxilineae</taxon>
        <taxon>Paxillaceae</taxon>
        <taxon>Paxillus</taxon>
    </lineage>
</organism>
<gene>
    <name evidence="1" type="ORF">PAXRUDRAFT_170415</name>
</gene>
<evidence type="ECO:0000313" key="1">
    <source>
        <dbReference type="EMBL" id="KIK76269.1"/>
    </source>
</evidence>
<keyword evidence="2" id="KW-1185">Reference proteome</keyword>
<dbReference type="HOGENOM" id="CLU_2740781_0_0_1"/>
<dbReference type="EMBL" id="KN827581">
    <property type="protein sequence ID" value="KIK76269.1"/>
    <property type="molecule type" value="Genomic_DNA"/>
</dbReference>
<proteinExistence type="predicted"/>
<sequence length="71" mass="8050">MDRCWMEVKIDLNVVGVVSDPRNILAHFPQENQPGMCHIFWCHIHTLMDATTSLIGNATLLGITPTWHPIL</sequence>
<reference evidence="1 2" key="1">
    <citation type="submission" date="2014-04" db="EMBL/GenBank/DDBJ databases">
        <authorList>
            <consortium name="DOE Joint Genome Institute"/>
            <person name="Kuo A."/>
            <person name="Kohler A."/>
            <person name="Jargeat P."/>
            <person name="Nagy L.G."/>
            <person name="Floudas D."/>
            <person name="Copeland A."/>
            <person name="Barry K.W."/>
            <person name="Cichocki N."/>
            <person name="Veneault-Fourrey C."/>
            <person name="LaButti K."/>
            <person name="Lindquist E.A."/>
            <person name="Lipzen A."/>
            <person name="Lundell T."/>
            <person name="Morin E."/>
            <person name="Murat C."/>
            <person name="Sun H."/>
            <person name="Tunlid A."/>
            <person name="Henrissat B."/>
            <person name="Grigoriev I.V."/>
            <person name="Hibbett D.S."/>
            <person name="Martin F."/>
            <person name="Nordberg H.P."/>
            <person name="Cantor M.N."/>
            <person name="Hua S.X."/>
        </authorList>
    </citation>
    <scope>NUCLEOTIDE SEQUENCE [LARGE SCALE GENOMIC DNA]</scope>
    <source>
        <strain evidence="1 2">Ve08.2h10</strain>
    </source>
</reference>
<dbReference type="AlphaFoldDB" id="A0A0D0D7K3"/>